<dbReference type="AlphaFoldDB" id="A0A5J6QMN9"/>
<organism evidence="1 2">
    <name type="scientific">Metapseudomonas lalkuanensis</name>
    <dbReference type="NCBI Taxonomy" id="2604832"/>
    <lineage>
        <taxon>Bacteria</taxon>
        <taxon>Pseudomonadati</taxon>
        <taxon>Pseudomonadota</taxon>
        <taxon>Gammaproteobacteria</taxon>
        <taxon>Pseudomonadales</taxon>
        <taxon>Pseudomonadaceae</taxon>
        <taxon>Metapseudomonas</taxon>
    </lineage>
</organism>
<protein>
    <submittedName>
        <fullName evidence="1">Uncharacterized protein</fullName>
    </submittedName>
</protein>
<dbReference type="Proteomes" id="UP000327179">
    <property type="component" value="Chromosome"/>
</dbReference>
<accession>A0A5J6QMN9</accession>
<dbReference type="EMBL" id="CP043311">
    <property type="protein sequence ID" value="QEY62551.1"/>
    <property type="molecule type" value="Genomic_DNA"/>
</dbReference>
<sequence length="591" mass="65094">MELNGSELNAVELNGASAGGSVPETITIEPVVSVIWSVRLLLNGADVSDLLTGQVRIEREEGARALADFSLLLGEGPVNPGSYIGQSVELYYRDLRDGEWTETLRFRGQVIRPDFDLQTTVLACECSDRLQEVVEALEVAAVDVLVGGLWSADVFEPVEGRSRWDYALERMSGQAATLQRSVEGALQVTPWAAGAAAFIIPPGSVLDGTLGWMPVELNDRINVVEIAADYRFIRLRERHQDFLWEHPAVEGLTIIDGFCLTWGREDNTETPDINMVEDASSGAGYQAILGTANWERVPPTDSGALCDPPFGWTNHYPDLLLRATWTSAMRWSQRVTEQYTLRVEALSSVAQAGEVISRDRLAMETESDREAEFESAEFTEHEADAIEDALGDWVVDLREDSRRVEAFTCRLQMAHVEILGAHRGNRLPFQLPTSDTLGFRLEHTLQVQDEILGRAVQCRAKVFNLTDEWDLDSGSALTTIQLAVSQGGGAVTDPLTLPAIPASTPAGDPPSLIILPTQLGARNSSPLYDDVLDGFAGNYTVNDLDINPSLEEFPRRFDLTAPEIPEDHRDEYAVTQAKTYQLAIPNDLLEL</sequence>
<dbReference type="RefSeq" id="WP_151133206.1">
    <property type="nucleotide sequence ID" value="NZ_CP043311.1"/>
</dbReference>
<evidence type="ECO:0000313" key="1">
    <source>
        <dbReference type="EMBL" id="QEY62551.1"/>
    </source>
</evidence>
<keyword evidence="2" id="KW-1185">Reference proteome</keyword>
<dbReference type="KEGG" id="plal:FXN65_10865"/>
<evidence type="ECO:0000313" key="2">
    <source>
        <dbReference type="Proteomes" id="UP000327179"/>
    </source>
</evidence>
<reference evidence="1 2" key="1">
    <citation type="submission" date="2019-08" db="EMBL/GenBank/DDBJ databases">
        <title>Whole-genome Sequencing of e-waste polymer degrading bacterium Pseudomonas sp. strain PE08.</title>
        <authorList>
            <person name="Kirdat K."/>
            <person name="Debbarma P."/>
            <person name="Narawade N."/>
            <person name="Suyal D."/>
            <person name="Thorat V."/>
            <person name="Shouche Y."/>
            <person name="Goel R."/>
            <person name="Yadav A."/>
        </authorList>
    </citation>
    <scope>NUCLEOTIDE SEQUENCE [LARGE SCALE GENOMIC DNA]</scope>
    <source>
        <strain evidence="1 2">PE08</strain>
    </source>
</reference>
<proteinExistence type="predicted"/>
<name>A0A5J6QMN9_9GAMM</name>
<gene>
    <name evidence="1" type="ORF">FXN65_10865</name>
</gene>